<dbReference type="InterPro" id="IPR032466">
    <property type="entry name" value="Metal_Hydrolase"/>
</dbReference>
<organism evidence="10 11">
    <name type="scientific">Aliirhizobium smilacinae</name>
    <dbReference type="NCBI Taxonomy" id="1395944"/>
    <lineage>
        <taxon>Bacteria</taxon>
        <taxon>Pseudomonadati</taxon>
        <taxon>Pseudomonadota</taxon>
        <taxon>Alphaproteobacteria</taxon>
        <taxon>Hyphomicrobiales</taxon>
        <taxon>Rhizobiaceae</taxon>
        <taxon>Aliirhizobium</taxon>
    </lineage>
</organism>
<evidence type="ECO:0000256" key="3">
    <source>
        <dbReference type="ARBA" id="ARBA00012781"/>
    </source>
</evidence>
<sequence length="443" mass="49005">MTSTLIRGRLLSFKRAPHSLTDSDSYLYEHDGGLLVGTDGKIAAIGDYAAVKADAPEDVTEIDHRPHLILPGFIDTHVHFPQMQVVASYAANLLEWLNTYTFPEECRFVESDHATRIATHFYDEFLRQGTTTAVAYCSVHKASADAFFAEALKRNMCMVGGKVMMDRNAPQGLLDTPEMGYDETRAVIERWHGKGRNHVAITPRFAITSTPGQMKAAQTLAEEFPDLFIQTHLSENHEEIRYTCELYPEAKDYTDIYARYGLLGKKTLLGHAIHLSERELDALSEAGSIAVHCPTSNLFLGSGLFPMKQLMRREKPVRISVATDIGGGSSYSMLKTMDEAYKIQQLLGERLNPLESFHLMTRGNAEALSMQDDIGTLDIGTTADLVILDAGATPAMKLRMETIRTLPEELFLLQTMGDDRTVVETYVAGKAMKSTSIAANSGA</sequence>
<dbReference type="GO" id="GO:0006147">
    <property type="term" value="P:guanine catabolic process"/>
    <property type="evidence" value="ECO:0007669"/>
    <property type="project" value="UniProtKB-UniRule"/>
</dbReference>
<evidence type="ECO:0000256" key="2">
    <source>
        <dbReference type="ARBA" id="ARBA00006745"/>
    </source>
</evidence>
<dbReference type="GO" id="GO:0008892">
    <property type="term" value="F:guanine deaminase activity"/>
    <property type="evidence" value="ECO:0007669"/>
    <property type="project" value="UniProtKB-UniRule"/>
</dbReference>
<feature type="domain" description="Amidohydrolase-related" evidence="9">
    <location>
        <begin position="69"/>
        <end position="431"/>
    </location>
</feature>
<comment type="function">
    <text evidence="8">Catalyzes the hydrolytic deamination of guanine, producing xanthine and ammonia.</text>
</comment>
<comment type="caution">
    <text evidence="10">The sequence shown here is derived from an EMBL/GenBank/DDBJ whole genome shotgun (WGS) entry which is preliminary data.</text>
</comment>
<dbReference type="SUPFAM" id="SSF51556">
    <property type="entry name" value="Metallo-dependent hydrolases"/>
    <property type="match status" value="1"/>
</dbReference>
<name>A0A5C4XH68_9HYPH</name>
<dbReference type="Gene3D" id="3.20.20.140">
    <property type="entry name" value="Metal-dependent hydrolases"/>
    <property type="match status" value="1"/>
</dbReference>
<evidence type="ECO:0000259" key="9">
    <source>
        <dbReference type="Pfam" id="PF01979"/>
    </source>
</evidence>
<dbReference type="Proteomes" id="UP000311605">
    <property type="component" value="Unassembled WGS sequence"/>
</dbReference>
<dbReference type="InterPro" id="IPR051607">
    <property type="entry name" value="Metallo-dep_hydrolases"/>
</dbReference>
<accession>A0A5C4XH68</accession>
<comment type="pathway">
    <text evidence="1 8">Purine metabolism; guanine degradation; xanthine from guanine: step 1/1.</text>
</comment>
<dbReference type="GO" id="GO:0005829">
    <property type="term" value="C:cytosol"/>
    <property type="evidence" value="ECO:0007669"/>
    <property type="project" value="TreeGrafter"/>
</dbReference>
<evidence type="ECO:0000256" key="6">
    <source>
        <dbReference type="ARBA" id="ARBA00022833"/>
    </source>
</evidence>
<reference evidence="10 11" key="1">
    <citation type="submission" date="2019-06" db="EMBL/GenBank/DDBJ databases">
        <title>The draft genome of Rhizobium smilacinae PTYR-5.</title>
        <authorList>
            <person name="Liu L."/>
            <person name="Li L."/>
            <person name="Zhang X."/>
        </authorList>
    </citation>
    <scope>NUCLEOTIDE SEQUENCE [LARGE SCALE GENOMIC DNA]</scope>
    <source>
        <strain evidence="10 11">PTYR-5</strain>
    </source>
</reference>
<dbReference type="UniPathway" id="UPA00603">
    <property type="reaction ID" value="UER00660"/>
</dbReference>
<dbReference type="GO" id="GO:0008270">
    <property type="term" value="F:zinc ion binding"/>
    <property type="evidence" value="ECO:0007669"/>
    <property type="project" value="UniProtKB-UniRule"/>
</dbReference>
<evidence type="ECO:0000256" key="7">
    <source>
        <dbReference type="NCBIfam" id="TIGR02967"/>
    </source>
</evidence>
<dbReference type="NCBIfam" id="NF006679">
    <property type="entry name" value="PRK09228.1"/>
    <property type="match status" value="1"/>
</dbReference>
<evidence type="ECO:0000256" key="8">
    <source>
        <dbReference type="RuleBase" id="RU366009"/>
    </source>
</evidence>
<keyword evidence="4 8" id="KW-0479">Metal-binding</keyword>
<dbReference type="PANTHER" id="PTHR11271">
    <property type="entry name" value="GUANINE DEAMINASE"/>
    <property type="match status" value="1"/>
</dbReference>
<protein>
    <recommendedName>
        <fullName evidence="3 7">Guanine deaminase</fullName>
        <shortName evidence="8">Guanase</shortName>
        <ecNumber evidence="3 7">3.5.4.3</ecNumber>
    </recommendedName>
    <alternativeName>
        <fullName evidence="8">Guanine aminohydrolase</fullName>
    </alternativeName>
</protein>
<keyword evidence="6 8" id="KW-0862">Zinc</keyword>
<keyword evidence="11" id="KW-1185">Reference proteome</keyword>
<dbReference type="PANTHER" id="PTHR11271:SF6">
    <property type="entry name" value="GUANINE DEAMINASE"/>
    <property type="match status" value="1"/>
</dbReference>
<dbReference type="EMBL" id="VDMN01000003">
    <property type="protein sequence ID" value="TNM62865.1"/>
    <property type="molecule type" value="Genomic_DNA"/>
</dbReference>
<dbReference type="OrthoDB" id="9787621at2"/>
<dbReference type="EC" id="3.5.4.3" evidence="3 7"/>
<dbReference type="NCBIfam" id="TIGR02967">
    <property type="entry name" value="guan_deamin"/>
    <property type="match status" value="1"/>
</dbReference>
<dbReference type="RefSeq" id="WP_139677358.1">
    <property type="nucleotide sequence ID" value="NZ_VDMN01000003.1"/>
</dbReference>
<dbReference type="InterPro" id="IPR006680">
    <property type="entry name" value="Amidohydro-rel"/>
</dbReference>
<comment type="similarity">
    <text evidence="2 8">Belongs to the metallo-dependent hydrolases superfamily. ATZ/TRZ family.</text>
</comment>
<gene>
    <name evidence="10" type="primary">guaD</name>
    <name evidence="10" type="ORF">FHP24_16750</name>
</gene>
<dbReference type="SUPFAM" id="SSF51338">
    <property type="entry name" value="Composite domain of metallo-dependent hydrolases"/>
    <property type="match status" value="2"/>
</dbReference>
<dbReference type="Pfam" id="PF01979">
    <property type="entry name" value="Amidohydro_1"/>
    <property type="match status" value="1"/>
</dbReference>
<dbReference type="Gene3D" id="2.30.40.10">
    <property type="entry name" value="Urease, subunit C, domain 1"/>
    <property type="match status" value="1"/>
</dbReference>
<evidence type="ECO:0000313" key="10">
    <source>
        <dbReference type="EMBL" id="TNM62865.1"/>
    </source>
</evidence>
<proteinExistence type="inferred from homology"/>
<evidence type="ECO:0000256" key="5">
    <source>
        <dbReference type="ARBA" id="ARBA00022801"/>
    </source>
</evidence>
<keyword evidence="5 8" id="KW-0378">Hydrolase</keyword>
<evidence type="ECO:0000313" key="11">
    <source>
        <dbReference type="Proteomes" id="UP000311605"/>
    </source>
</evidence>
<comment type="cofactor">
    <cofactor evidence="8">
        <name>Zn(2+)</name>
        <dbReference type="ChEBI" id="CHEBI:29105"/>
    </cofactor>
    <text evidence="8">Binds 1 zinc ion per subunit.</text>
</comment>
<comment type="catalytic activity">
    <reaction evidence="8">
        <text>guanine + H2O + H(+) = xanthine + NH4(+)</text>
        <dbReference type="Rhea" id="RHEA:14665"/>
        <dbReference type="ChEBI" id="CHEBI:15377"/>
        <dbReference type="ChEBI" id="CHEBI:15378"/>
        <dbReference type="ChEBI" id="CHEBI:16235"/>
        <dbReference type="ChEBI" id="CHEBI:17712"/>
        <dbReference type="ChEBI" id="CHEBI:28938"/>
        <dbReference type="EC" id="3.5.4.3"/>
    </reaction>
</comment>
<dbReference type="InterPro" id="IPR011059">
    <property type="entry name" value="Metal-dep_hydrolase_composite"/>
</dbReference>
<evidence type="ECO:0000256" key="1">
    <source>
        <dbReference type="ARBA" id="ARBA00004984"/>
    </source>
</evidence>
<dbReference type="FunFam" id="3.20.20.140:FF:000022">
    <property type="entry name" value="Guanine deaminase"/>
    <property type="match status" value="1"/>
</dbReference>
<evidence type="ECO:0000256" key="4">
    <source>
        <dbReference type="ARBA" id="ARBA00022723"/>
    </source>
</evidence>
<dbReference type="InterPro" id="IPR014311">
    <property type="entry name" value="Guanine_deaminase"/>
</dbReference>
<dbReference type="AlphaFoldDB" id="A0A5C4XH68"/>